<dbReference type="InterPro" id="IPR000515">
    <property type="entry name" value="MetI-like"/>
</dbReference>
<evidence type="ECO:0000256" key="1">
    <source>
        <dbReference type="ARBA" id="ARBA00004651"/>
    </source>
</evidence>
<keyword evidence="3" id="KW-1003">Cell membrane</keyword>
<dbReference type="PANTHER" id="PTHR43005">
    <property type="entry name" value="BLR7065 PROTEIN"/>
    <property type="match status" value="1"/>
</dbReference>
<dbReference type="Pfam" id="PF00528">
    <property type="entry name" value="BPD_transp_1"/>
    <property type="match status" value="1"/>
</dbReference>
<proteinExistence type="inferred from homology"/>
<dbReference type="GO" id="GO:0005886">
    <property type="term" value="C:plasma membrane"/>
    <property type="evidence" value="ECO:0007669"/>
    <property type="project" value="UniProtKB-SubCell"/>
</dbReference>
<accession>A0A4Z0WB10</accession>
<gene>
    <name evidence="9" type="ORF">E4656_10905</name>
</gene>
<dbReference type="CDD" id="cd06261">
    <property type="entry name" value="TM_PBP2"/>
    <property type="match status" value="1"/>
</dbReference>
<evidence type="ECO:0000256" key="7">
    <source>
        <dbReference type="RuleBase" id="RU363032"/>
    </source>
</evidence>
<evidence type="ECO:0000313" key="10">
    <source>
        <dbReference type="Proteomes" id="UP000297475"/>
    </source>
</evidence>
<comment type="subcellular location">
    <subcellularLocation>
        <location evidence="1 7">Cell membrane</location>
        <topology evidence="1 7">Multi-pass membrane protein</topology>
    </subcellularLocation>
</comment>
<evidence type="ECO:0000256" key="4">
    <source>
        <dbReference type="ARBA" id="ARBA00022692"/>
    </source>
</evidence>
<dbReference type="SUPFAM" id="SSF161098">
    <property type="entry name" value="MetI-like"/>
    <property type="match status" value="1"/>
</dbReference>
<protein>
    <submittedName>
        <fullName evidence="9">Sugar ABC transporter permease</fullName>
    </submittedName>
</protein>
<keyword evidence="5 7" id="KW-1133">Transmembrane helix</keyword>
<feature type="transmembrane region" description="Helical" evidence="7">
    <location>
        <begin position="156"/>
        <end position="181"/>
    </location>
</feature>
<dbReference type="PANTHER" id="PTHR43005:SF2">
    <property type="entry name" value="INTEGRAL MEMBRANE SUGAR TRANSPORT PROTEIN"/>
    <property type="match status" value="1"/>
</dbReference>
<organism evidence="9 10">
    <name type="scientific">Natronospirillum operosum</name>
    <dbReference type="NCBI Taxonomy" id="2759953"/>
    <lineage>
        <taxon>Bacteria</taxon>
        <taxon>Pseudomonadati</taxon>
        <taxon>Pseudomonadota</taxon>
        <taxon>Gammaproteobacteria</taxon>
        <taxon>Oceanospirillales</taxon>
        <taxon>Natronospirillaceae</taxon>
        <taxon>Natronospirillum</taxon>
    </lineage>
</organism>
<name>A0A4Z0WB10_9GAMM</name>
<feature type="transmembrane region" description="Helical" evidence="7">
    <location>
        <begin position="73"/>
        <end position="92"/>
    </location>
</feature>
<dbReference type="AlphaFoldDB" id="A0A4Z0WB10"/>
<evidence type="ECO:0000256" key="3">
    <source>
        <dbReference type="ARBA" id="ARBA00022475"/>
    </source>
</evidence>
<dbReference type="EMBL" id="SRMF01000003">
    <property type="protein sequence ID" value="TGG93545.1"/>
    <property type="molecule type" value="Genomic_DNA"/>
</dbReference>
<comment type="caution">
    <text evidence="9">The sequence shown here is derived from an EMBL/GenBank/DDBJ whole genome shotgun (WGS) entry which is preliminary data.</text>
</comment>
<dbReference type="PROSITE" id="PS50928">
    <property type="entry name" value="ABC_TM1"/>
    <property type="match status" value="1"/>
</dbReference>
<keyword evidence="2 7" id="KW-0813">Transport</keyword>
<reference evidence="9 10" key="1">
    <citation type="submission" date="2019-04" db="EMBL/GenBank/DDBJ databases">
        <title>Natronospirillum operosus gen. nov., sp. nov., a haloalkaliphilic satellite isolated from decaying biomass of laboratory culture of cyanobacterium Geitlerinema sp. and proposal of Natronospirillaceae fam. nov. and Saccharospirillaceae fam. nov.</title>
        <authorList>
            <person name="Kevbrin V."/>
            <person name="Boltyanskaya Y."/>
            <person name="Koziaeva V."/>
            <person name="Grouzdev D.S."/>
            <person name="Park M."/>
            <person name="Cho J."/>
        </authorList>
    </citation>
    <scope>NUCLEOTIDE SEQUENCE [LARGE SCALE GENOMIC DNA]</scope>
    <source>
        <strain evidence="9 10">G-116</strain>
    </source>
</reference>
<evidence type="ECO:0000313" key="9">
    <source>
        <dbReference type="EMBL" id="TGG93545.1"/>
    </source>
</evidence>
<evidence type="ECO:0000259" key="8">
    <source>
        <dbReference type="PROSITE" id="PS50928"/>
    </source>
</evidence>
<feature type="transmembrane region" description="Helical" evidence="7">
    <location>
        <begin position="7"/>
        <end position="32"/>
    </location>
</feature>
<dbReference type="OrthoDB" id="9785347at2"/>
<keyword evidence="10" id="KW-1185">Reference proteome</keyword>
<feature type="transmembrane region" description="Helical" evidence="7">
    <location>
        <begin position="104"/>
        <end position="124"/>
    </location>
</feature>
<dbReference type="Gene3D" id="1.10.3720.10">
    <property type="entry name" value="MetI-like"/>
    <property type="match status" value="1"/>
</dbReference>
<sequence>MKAERRFAYLMMAPACLFLLLLVAYPVLLLVYNSFFDVPLIDPSRREFIGLGNYIDVLQSSRVRESAGRTLRYTAFALSFEMLFGFGAALIFSALGRRSKWHRTIFTLPLMIPPIVAGLLWRFLLAQNTGLVNNFLAAIGIIDSPSDIAWLSDPAIVLYAVALPDIWITTSFVALIVYAGLQNIPQDQIEAAKIDGASAIRRFWHITLPTLRPVIAVVLIIRGVDAAKTFDLIWIQTQGGPRFQSEVLSMNIYQRMVRYGDLGEASASATLFTIVMVIIAVIAYKKIWSPDNEK</sequence>
<evidence type="ECO:0000256" key="2">
    <source>
        <dbReference type="ARBA" id="ARBA00022448"/>
    </source>
</evidence>
<keyword evidence="6 7" id="KW-0472">Membrane</keyword>
<keyword evidence="4 7" id="KW-0812">Transmembrane</keyword>
<comment type="similarity">
    <text evidence="7">Belongs to the binding-protein-dependent transport system permease family.</text>
</comment>
<dbReference type="Proteomes" id="UP000297475">
    <property type="component" value="Unassembled WGS sequence"/>
</dbReference>
<dbReference type="GO" id="GO:0055085">
    <property type="term" value="P:transmembrane transport"/>
    <property type="evidence" value="ECO:0007669"/>
    <property type="project" value="InterPro"/>
</dbReference>
<dbReference type="RefSeq" id="WP_135483254.1">
    <property type="nucleotide sequence ID" value="NZ_SRMF01000003.1"/>
</dbReference>
<feature type="transmembrane region" description="Helical" evidence="7">
    <location>
        <begin position="265"/>
        <end position="284"/>
    </location>
</feature>
<evidence type="ECO:0000256" key="6">
    <source>
        <dbReference type="ARBA" id="ARBA00023136"/>
    </source>
</evidence>
<dbReference type="InterPro" id="IPR035906">
    <property type="entry name" value="MetI-like_sf"/>
</dbReference>
<evidence type="ECO:0000256" key="5">
    <source>
        <dbReference type="ARBA" id="ARBA00022989"/>
    </source>
</evidence>
<feature type="domain" description="ABC transmembrane type-1" evidence="8">
    <location>
        <begin position="67"/>
        <end position="283"/>
    </location>
</feature>